<protein>
    <submittedName>
        <fullName evidence="6">Threo-3-hydroxy-L-aspartate ammonia-lyase</fullName>
        <ecNumber evidence="6">4.3.1.16</ecNumber>
    </submittedName>
</protein>
<dbReference type="Gene3D" id="3.40.50.1100">
    <property type="match status" value="2"/>
</dbReference>
<feature type="domain" description="Tryptophan synthase beta chain-like PALP" evidence="5">
    <location>
        <begin position="23"/>
        <end position="307"/>
    </location>
</feature>
<evidence type="ECO:0000256" key="1">
    <source>
        <dbReference type="ARBA" id="ARBA00001933"/>
    </source>
</evidence>
<dbReference type="PANTHER" id="PTHR43050">
    <property type="entry name" value="SERINE / THREONINE RACEMASE FAMILY MEMBER"/>
    <property type="match status" value="1"/>
</dbReference>
<comment type="caution">
    <text evidence="6">The sequence shown here is derived from an EMBL/GenBank/DDBJ whole genome shotgun (WGS) entry which is preliminary data.</text>
</comment>
<keyword evidence="7" id="KW-1185">Reference proteome</keyword>
<dbReference type="SUPFAM" id="SSF53686">
    <property type="entry name" value="Tryptophan synthase beta subunit-like PLP-dependent enzymes"/>
    <property type="match status" value="1"/>
</dbReference>
<evidence type="ECO:0000313" key="7">
    <source>
        <dbReference type="Proteomes" id="UP000267464"/>
    </source>
</evidence>
<dbReference type="GO" id="GO:0030848">
    <property type="term" value="F:threo-3-hydroxyaspartate ammonia-lyase activity"/>
    <property type="evidence" value="ECO:0007669"/>
    <property type="project" value="UniProtKB-EC"/>
</dbReference>
<dbReference type="InterPro" id="IPR036052">
    <property type="entry name" value="TrpB-like_PALP_sf"/>
</dbReference>
<dbReference type="GO" id="GO:0003941">
    <property type="term" value="F:L-serine ammonia-lyase activity"/>
    <property type="evidence" value="ECO:0007669"/>
    <property type="project" value="TreeGrafter"/>
</dbReference>
<proteinExistence type="inferred from homology"/>
<accession>A0A3N7HSC0</accession>
<dbReference type="Proteomes" id="UP000267464">
    <property type="component" value="Unassembled WGS sequence"/>
</dbReference>
<evidence type="ECO:0000256" key="3">
    <source>
        <dbReference type="ARBA" id="ARBA00022898"/>
    </source>
</evidence>
<dbReference type="GO" id="GO:0018114">
    <property type="term" value="F:threonine racemase activity"/>
    <property type="evidence" value="ECO:0007669"/>
    <property type="project" value="TreeGrafter"/>
</dbReference>
<evidence type="ECO:0000259" key="5">
    <source>
        <dbReference type="Pfam" id="PF00291"/>
    </source>
</evidence>
<reference evidence="6 7" key="2">
    <citation type="submission" date="2018-12" db="EMBL/GenBank/DDBJ databases">
        <title>Rhizobacter gummiphilus sp. nov., a rubber-degrading bacterium isolated from the soil of a botanical garden in Japan.</title>
        <authorList>
            <person name="Shunsuke S.S."/>
        </authorList>
    </citation>
    <scope>NUCLEOTIDE SEQUENCE [LARGE SCALE GENOMIC DNA]</scope>
    <source>
        <strain evidence="6 7">S-16</strain>
    </source>
</reference>
<dbReference type="PANTHER" id="PTHR43050:SF1">
    <property type="entry name" value="SERINE RACEMASE"/>
    <property type="match status" value="1"/>
</dbReference>
<gene>
    <name evidence="6" type="ORF">DZC73_10000</name>
</gene>
<dbReference type="Pfam" id="PF00291">
    <property type="entry name" value="PALP"/>
    <property type="match status" value="1"/>
</dbReference>
<organism evidence="6 7">
    <name type="scientific">Piscinibacter terrae</name>
    <dbReference type="NCBI Taxonomy" id="2496871"/>
    <lineage>
        <taxon>Bacteria</taxon>
        <taxon>Pseudomonadati</taxon>
        <taxon>Pseudomonadota</taxon>
        <taxon>Betaproteobacteria</taxon>
        <taxon>Burkholderiales</taxon>
        <taxon>Sphaerotilaceae</taxon>
        <taxon>Piscinibacter</taxon>
    </lineage>
</organism>
<sequence length="323" mass="34168">MTSLSISYDDVARAHERIAAVAHRTPVMRSSTADGRTGAQLFFKCETLQRIGAFKIRGAYNAVSQFTPAQREGGVITFSSGNHGQAIALAAKLLGVKAVIVMPKDAPEVKVAATQGYGGEVVRYDRYAEDPAVVVKRIADERGMTFIPPFDHPRVMAGQGTVAKELFEEVGELDLIVTPLGGGGLLSGTATAARSLSPRCDIVGVEPEAGNDAQQSLAKGEIVRIETPRTIADAAQSRSLGQHTFPVLRELGVRVVTVSDAELVETMKFFAARMKLVVEPTGCLAAAAVLTGKLDVRGKRVGIVLSGGNIDLERFAQLVAGQG</sequence>
<keyword evidence="4 6" id="KW-0456">Lyase</keyword>
<dbReference type="GO" id="GO:0030170">
    <property type="term" value="F:pyridoxal phosphate binding"/>
    <property type="evidence" value="ECO:0007669"/>
    <property type="project" value="TreeGrafter"/>
</dbReference>
<dbReference type="GO" id="GO:0000287">
    <property type="term" value="F:magnesium ion binding"/>
    <property type="evidence" value="ECO:0007669"/>
    <property type="project" value="TreeGrafter"/>
</dbReference>
<dbReference type="GO" id="GO:0005524">
    <property type="term" value="F:ATP binding"/>
    <property type="evidence" value="ECO:0007669"/>
    <property type="project" value="TreeGrafter"/>
</dbReference>
<evidence type="ECO:0000256" key="2">
    <source>
        <dbReference type="ARBA" id="ARBA00010869"/>
    </source>
</evidence>
<dbReference type="RefSeq" id="WP_124540077.1">
    <property type="nucleotide sequence ID" value="NZ_QUSW01000002.1"/>
</dbReference>
<dbReference type="GO" id="GO:0008721">
    <property type="term" value="F:D-serine ammonia-lyase activity"/>
    <property type="evidence" value="ECO:0007669"/>
    <property type="project" value="TreeGrafter"/>
</dbReference>
<dbReference type="GO" id="GO:0030378">
    <property type="term" value="F:serine racemase activity"/>
    <property type="evidence" value="ECO:0007669"/>
    <property type="project" value="TreeGrafter"/>
</dbReference>
<dbReference type="FunFam" id="3.40.50.1100:FF:000007">
    <property type="entry name" value="L-threonine dehydratase catabolic TdcB"/>
    <property type="match status" value="1"/>
</dbReference>
<dbReference type="FunFam" id="3.40.50.1100:FF:000005">
    <property type="entry name" value="Threonine dehydratase catabolic"/>
    <property type="match status" value="1"/>
</dbReference>
<name>A0A3N7HSC0_9BURK</name>
<dbReference type="CDD" id="cd01562">
    <property type="entry name" value="Thr-dehyd"/>
    <property type="match status" value="1"/>
</dbReference>
<comment type="similarity">
    <text evidence="2">Belongs to the serine/threonine dehydratase family.</text>
</comment>
<comment type="cofactor">
    <cofactor evidence="1">
        <name>pyridoxal 5'-phosphate</name>
        <dbReference type="ChEBI" id="CHEBI:597326"/>
    </cofactor>
</comment>
<evidence type="ECO:0000313" key="6">
    <source>
        <dbReference type="EMBL" id="RQP25170.1"/>
    </source>
</evidence>
<dbReference type="OrthoDB" id="9811476at2"/>
<dbReference type="EC" id="4.3.1.16" evidence="6"/>
<dbReference type="AlphaFoldDB" id="A0A3N7HSC0"/>
<evidence type="ECO:0000256" key="4">
    <source>
        <dbReference type="ARBA" id="ARBA00023239"/>
    </source>
</evidence>
<dbReference type="InterPro" id="IPR001926">
    <property type="entry name" value="TrpB-like_PALP"/>
</dbReference>
<dbReference type="NCBIfam" id="NF005454">
    <property type="entry name" value="PRK07048.1"/>
    <property type="match status" value="1"/>
</dbReference>
<reference evidence="6 7" key="1">
    <citation type="submission" date="2018-08" db="EMBL/GenBank/DDBJ databases">
        <authorList>
            <person name="Khan S.A."/>
            <person name="Jeon C.O."/>
            <person name="Chun B.H."/>
            <person name="Jeong S.E."/>
        </authorList>
    </citation>
    <scope>NUCLEOTIDE SEQUENCE [LARGE SCALE GENOMIC DNA]</scope>
    <source>
        <strain evidence="6 7">S-16</strain>
    </source>
</reference>
<dbReference type="EMBL" id="QUSW01000002">
    <property type="protein sequence ID" value="RQP25170.1"/>
    <property type="molecule type" value="Genomic_DNA"/>
</dbReference>
<keyword evidence="3" id="KW-0663">Pyridoxal phosphate</keyword>